<dbReference type="Gene3D" id="1.10.10.10">
    <property type="entry name" value="Winged helix-like DNA-binding domain superfamily/Winged helix DNA-binding domain"/>
    <property type="match status" value="1"/>
</dbReference>
<name>A0ABP8LMK4_9MICO</name>
<dbReference type="CDD" id="cd00090">
    <property type="entry name" value="HTH_ARSR"/>
    <property type="match status" value="1"/>
</dbReference>
<accession>A0ABP8LMK4</accession>
<evidence type="ECO:0000256" key="2">
    <source>
        <dbReference type="ARBA" id="ARBA00023125"/>
    </source>
</evidence>
<evidence type="ECO:0000313" key="7">
    <source>
        <dbReference type="Proteomes" id="UP001500622"/>
    </source>
</evidence>
<keyword evidence="1" id="KW-0805">Transcription regulation</keyword>
<dbReference type="NCBIfam" id="NF033788">
    <property type="entry name" value="HTH_metalloreg"/>
    <property type="match status" value="1"/>
</dbReference>
<proteinExistence type="predicted"/>
<comment type="caution">
    <text evidence="6">The sequence shown here is derived from an EMBL/GenBank/DDBJ whole genome shotgun (WGS) entry which is preliminary data.</text>
</comment>
<evidence type="ECO:0000259" key="5">
    <source>
        <dbReference type="PROSITE" id="PS50987"/>
    </source>
</evidence>
<dbReference type="Pfam" id="PF01022">
    <property type="entry name" value="HTH_5"/>
    <property type="match status" value="1"/>
</dbReference>
<evidence type="ECO:0000256" key="3">
    <source>
        <dbReference type="ARBA" id="ARBA00023163"/>
    </source>
</evidence>
<evidence type="ECO:0000313" key="6">
    <source>
        <dbReference type="EMBL" id="GAA4432309.1"/>
    </source>
</evidence>
<dbReference type="PROSITE" id="PS50987">
    <property type="entry name" value="HTH_ARSR_2"/>
    <property type="match status" value="1"/>
</dbReference>
<dbReference type="InterPro" id="IPR051081">
    <property type="entry name" value="HTH_MetalResp_TranReg"/>
</dbReference>
<dbReference type="PRINTS" id="PR00778">
    <property type="entry name" value="HTHARSR"/>
</dbReference>
<dbReference type="InterPro" id="IPR011991">
    <property type="entry name" value="ArsR-like_HTH"/>
</dbReference>
<dbReference type="SMART" id="SM00418">
    <property type="entry name" value="HTH_ARSR"/>
    <property type="match status" value="1"/>
</dbReference>
<dbReference type="Proteomes" id="UP001500622">
    <property type="component" value="Unassembled WGS sequence"/>
</dbReference>
<keyword evidence="3" id="KW-0804">Transcription</keyword>
<dbReference type="PANTHER" id="PTHR33154:SF33">
    <property type="entry name" value="TRANSCRIPTIONAL REPRESSOR SDPR"/>
    <property type="match status" value="1"/>
</dbReference>
<feature type="region of interest" description="Disordered" evidence="4">
    <location>
        <begin position="108"/>
        <end position="129"/>
    </location>
</feature>
<dbReference type="InterPro" id="IPR036388">
    <property type="entry name" value="WH-like_DNA-bd_sf"/>
</dbReference>
<dbReference type="InterPro" id="IPR001845">
    <property type="entry name" value="HTH_ArsR_DNA-bd_dom"/>
</dbReference>
<organism evidence="6 7">
    <name type="scientific">Georgenia halophila</name>
    <dbReference type="NCBI Taxonomy" id="620889"/>
    <lineage>
        <taxon>Bacteria</taxon>
        <taxon>Bacillati</taxon>
        <taxon>Actinomycetota</taxon>
        <taxon>Actinomycetes</taxon>
        <taxon>Micrococcales</taxon>
        <taxon>Bogoriellaceae</taxon>
        <taxon>Georgenia</taxon>
    </lineage>
</organism>
<sequence>MRVDVFRAVADPVRRALIEQLAGEPRRVVDLTASQEISRPAISKHLRILADAGLVSAEDRGRERWYVLRAEALDAVTDWADRFRAAPPVPEHALDALDLEVRRVVRDRRPAAARRPGAEQSRSEGESTA</sequence>
<gene>
    <name evidence="6" type="ORF">GCM10023169_37940</name>
</gene>
<keyword evidence="7" id="KW-1185">Reference proteome</keyword>
<evidence type="ECO:0000256" key="1">
    <source>
        <dbReference type="ARBA" id="ARBA00023015"/>
    </source>
</evidence>
<dbReference type="EMBL" id="BAABGN010000013">
    <property type="protein sequence ID" value="GAA4432309.1"/>
    <property type="molecule type" value="Genomic_DNA"/>
</dbReference>
<protein>
    <recommendedName>
        <fullName evidence="5">HTH arsR-type domain-containing protein</fullName>
    </recommendedName>
</protein>
<reference evidence="7" key="1">
    <citation type="journal article" date="2019" name="Int. J. Syst. Evol. Microbiol.">
        <title>The Global Catalogue of Microorganisms (GCM) 10K type strain sequencing project: providing services to taxonomists for standard genome sequencing and annotation.</title>
        <authorList>
            <consortium name="The Broad Institute Genomics Platform"/>
            <consortium name="The Broad Institute Genome Sequencing Center for Infectious Disease"/>
            <person name="Wu L."/>
            <person name="Ma J."/>
        </authorList>
    </citation>
    <scope>NUCLEOTIDE SEQUENCE [LARGE SCALE GENOMIC DNA]</scope>
    <source>
        <strain evidence="7">JCM 17810</strain>
    </source>
</reference>
<dbReference type="PANTHER" id="PTHR33154">
    <property type="entry name" value="TRANSCRIPTIONAL REGULATOR, ARSR FAMILY"/>
    <property type="match status" value="1"/>
</dbReference>
<keyword evidence="2" id="KW-0238">DNA-binding</keyword>
<dbReference type="SUPFAM" id="SSF46785">
    <property type="entry name" value="Winged helix' DNA-binding domain"/>
    <property type="match status" value="1"/>
</dbReference>
<dbReference type="InterPro" id="IPR036390">
    <property type="entry name" value="WH_DNA-bd_sf"/>
</dbReference>
<evidence type="ECO:0000256" key="4">
    <source>
        <dbReference type="SAM" id="MobiDB-lite"/>
    </source>
</evidence>
<feature type="domain" description="HTH arsR-type" evidence="5">
    <location>
        <begin position="1"/>
        <end position="88"/>
    </location>
</feature>